<dbReference type="PANTHER" id="PTHR35501">
    <property type="entry name" value="PROTEIN YY1"/>
    <property type="match status" value="1"/>
</dbReference>
<comment type="similarity">
    <text evidence="3">Belongs to the A9/FIL1 family.</text>
</comment>
<evidence type="ECO:0000256" key="2">
    <source>
        <dbReference type="ARBA" id="ARBA00022525"/>
    </source>
</evidence>
<dbReference type="InterPro" id="IPR036312">
    <property type="entry name" value="Bifun_inhib/LTP/seed_sf"/>
</dbReference>
<evidence type="ECO:0000256" key="1">
    <source>
        <dbReference type="ARBA" id="ARBA00004613"/>
    </source>
</evidence>
<dbReference type="EMBL" id="WHWC01000001">
    <property type="protein sequence ID" value="KAG8390297.1"/>
    <property type="molecule type" value="Genomic_DNA"/>
</dbReference>
<proteinExistence type="inferred from homology"/>
<feature type="domain" description="Bifunctional inhibitor/plant lipid transfer protein/seed storage helical" evidence="4">
    <location>
        <begin position="9"/>
        <end position="70"/>
    </location>
</feature>
<protein>
    <recommendedName>
        <fullName evidence="4">Bifunctional inhibitor/plant lipid transfer protein/seed storage helical domain-containing protein</fullName>
    </recommendedName>
</protein>
<name>A0AAV6YB25_9LAMI</name>
<evidence type="ECO:0000256" key="3">
    <source>
        <dbReference type="ARBA" id="ARBA00038300"/>
    </source>
</evidence>
<evidence type="ECO:0000313" key="6">
    <source>
        <dbReference type="Proteomes" id="UP000826271"/>
    </source>
</evidence>
<dbReference type="AlphaFoldDB" id="A0AAV6YB25"/>
<dbReference type="GO" id="GO:0005576">
    <property type="term" value="C:extracellular region"/>
    <property type="evidence" value="ECO:0007669"/>
    <property type="project" value="UniProtKB-SubCell"/>
</dbReference>
<sequence>MTQSSAQTCSSSLAGLNVCAPFVVPGGTASTTPSSDCCGALKAVDQDCMCSTMRIASRIPALCNLPPLNCGN</sequence>
<reference evidence="5" key="1">
    <citation type="submission" date="2019-10" db="EMBL/GenBank/DDBJ databases">
        <authorList>
            <person name="Zhang R."/>
            <person name="Pan Y."/>
            <person name="Wang J."/>
            <person name="Ma R."/>
            <person name="Yu S."/>
        </authorList>
    </citation>
    <scope>NUCLEOTIDE SEQUENCE</scope>
    <source>
        <strain evidence="5">LA-IB0</strain>
        <tissue evidence="5">Leaf</tissue>
    </source>
</reference>
<dbReference type="PANTHER" id="PTHR35501:SF3">
    <property type="entry name" value="PROTEIN YY1"/>
    <property type="match status" value="1"/>
</dbReference>
<evidence type="ECO:0000313" key="5">
    <source>
        <dbReference type="EMBL" id="KAG8390297.1"/>
    </source>
</evidence>
<gene>
    <name evidence="5" type="ORF">BUALT_Bualt01G0068900</name>
</gene>
<accession>A0AAV6YB25</accession>
<keyword evidence="2" id="KW-0964">Secreted</keyword>
<organism evidence="5 6">
    <name type="scientific">Buddleja alternifolia</name>
    <dbReference type="NCBI Taxonomy" id="168488"/>
    <lineage>
        <taxon>Eukaryota</taxon>
        <taxon>Viridiplantae</taxon>
        <taxon>Streptophyta</taxon>
        <taxon>Embryophyta</taxon>
        <taxon>Tracheophyta</taxon>
        <taxon>Spermatophyta</taxon>
        <taxon>Magnoliopsida</taxon>
        <taxon>eudicotyledons</taxon>
        <taxon>Gunneridae</taxon>
        <taxon>Pentapetalae</taxon>
        <taxon>asterids</taxon>
        <taxon>lamiids</taxon>
        <taxon>Lamiales</taxon>
        <taxon>Scrophulariaceae</taxon>
        <taxon>Buddlejeae</taxon>
        <taxon>Buddleja</taxon>
    </lineage>
</organism>
<dbReference type="Proteomes" id="UP000826271">
    <property type="component" value="Unassembled WGS sequence"/>
</dbReference>
<dbReference type="SMART" id="SM00499">
    <property type="entry name" value="AAI"/>
    <property type="match status" value="1"/>
</dbReference>
<dbReference type="Gene3D" id="1.10.110.10">
    <property type="entry name" value="Plant lipid-transfer and hydrophobic proteins"/>
    <property type="match status" value="1"/>
</dbReference>
<dbReference type="InterPro" id="IPR016140">
    <property type="entry name" value="Bifunc_inhib/LTP/seed_store"/>
</dbReference>
<dbReference type="SUPFAM" id="SSF47699">
    <property type="entry name" value="Bifunctional inhibitor/lipid-transfer protein/seed storage 2S albumin"/>
    <property type="match status" value="1"/>
</dbReference>
<comment type="subcellular location">
    <subcellularLocation>
        <location evidence="1">Secreted</location>
    </subcellularLocation>
</comment>
<keyword evidence="6" id="KW-1185">Reference proteome</keyword>
<comment type="caution">
    <text evidence="5">The sequence shown here is derived from an EMBL/GenBank/DDBJ whole genome shotgun (WGS) entry which is preliminary data.</text>
</comment>
<dbReference type="Pfam" id="PF14368">
    <property type="entry name" value="LTP_2"/>
    <property type="match status" value="1"/>
</dbReference>
<evidence type="ECO:0000259" key="4">
    <source>
        <dbReference type="SMART" id="SM00499"/>
    </source>
</evidence>